<dbReference type="EMBL" id="AVOT02011343">
    <property type="protein sequence ID" value="MBW0491953.1"/>
    <property type="molecule type" value="Genomic_DNA"/>
</dbReference>
<keyword evidence="1" id="KW-0472">Membrane</keyword>
<evidence type="ECO:0000313" key="2">
    <source>
        <dbReference type="EMBL" id="MBW0491953.1"/>
    </source>
</evidence>
<proteinExistence type="predicted"/>
<keyword evidence="1" id="KW-1133">Transmembrane helix</keyword>
<evidence type="ECO:0000313" key="3">
    <source>
        <dbReference type="Proteomes" id="UP000765509"/>
    </source>
</evidence>
<gene>
    <name evidence="2" type="ORF">O181_031668</name>
</gene>
<organism evidence="2 3">
    <name type="scientific">Austropuccinia psidii MF-1</name>
    <dbReference type="NCBI Taxonomy" id="1389203"/>
    <lineage>
        <taxon>Eukaryota</taxon>
        <taxon>Fungi</taxon>
        <taxon>Dikarya</taxon>
        <taxon>Basidiomycota</taxon>
        <taxon>Pucciniomycotina</taxon>
        <taxon>Pucciniomycetes</taxon>
        <taxon>Pucciniales</taxon>
        <taxon>Sphaerophragmiaceae</taxon>
        <taxon>Austropuccinia</taxon>
    </lineage>
</organism>
<sequence length="77" mass="9151">MFWCVGMERQMCTFLAFRYSPTCEAYWRLSPWMFWLKIIPSTLLVRHILLMAFVSMLGLLFTTVRQPLLSKKSSIRA</sequence>
<accession>A0A9Q3D058</accession>
<keyword evidence="1" id="KW-0812">Transmembrane</keyword>
<dbReference type="Proteomes" id="UP000765509">
    <property type="component" value="Unassembled WGS sequence"/>
</dbReference>
<reference evidence="2" key="1">
    <citation type="submission" date="2021-03" db="EMBL/GenBank/DDBJ databases">
        <title>Draft genome sequence of rust myrtle Austropuccinia psidii MF-1, a brazilian biotype.</title>
        <authorList>
            <person name="Quecine M.C."/>
            <person name="Pachon D.M.R."/>
            <person name="Bonatelli M.L."/>
            <person name="Correr F.H."/>
            <person name="Franceschini L.M."/>
            <person name="Leite T.F."/>
            <person name="Margarido G.R.A."/>
            <person name="Almeida C.A."/>
            <person name="Ferrarezi J.A."/>
            <person name="Labate C.A."/>
        </authorList>
    </citation>
    <scope>NUCLEOTIDE SEQUENCE</scope>
    <source>
        <strain evidence="2">MF-1</strain>
    </source>
</reference>
<evidence type="ECO:0000256" key="1">
    <source>
        <dbReference type="SAM" id="Phobius"/>
    </source>
</evidence>
<comment type="caution">
    <text evidence="2">The sequence shown here is derived from an EMBL/GenBank/DDBJ whole genome shotgun (WGS) entry which is preliminary data.</text>
</comment>
<name>A0A9Q3D058_9BASI</name>
<protein>
    <submittedName>
        <fullName evidence="2">Uncharacterized protein</fullName>
    </submittedName>
</protein>
<keyword evidence="3" id="KW-1185">Reference proteome</keyword>
<feature type="transmembrane region" description="Helical" evidence="1">
    <location>
        <begin position="43"/>
        <end position="64"/>
    </location>
</feature>
<dbReference type="AlphaFoldDB" id="A0A9Q3D058"/>